<dbReference type="OrthoDB" id="4332189at2"/>
<protein>
    <recommendedName>
        <fullName evidence="4">Ig-like domain repeat protein</fullName>
    </recommendedName>
</protein>
<dbReference type="eggNOG" id="COG3391">
    <property type="taxonomic scope" value="Bacteria"/>
</dbReference>
<dbReference type="RefSeq" id="WP_043526693.1">
    <property type="nucleotide sequence ID" value="NZ_BAABKU010000045.1"/>
</dbReference>
<dbReference type="PANTHER" id="PTHR47197:SF3">
    <property type="entry name" value="DIHYDRO-HEME D1 DEHYDROGENASE"/>
    <property type="match status" value="1"/>
</dbReference>
<evidence type="ECO:0000313" key="2">
    <source>
        <dbReference type="EMBL" id="KHD75853.1"/>
    </source>
</evidence>
<dbReference type="Gene3D" id="2.130.10.10">
    <property type="entry name" value="YVTN repeat-like/Quinoprotein amine dehydrogenase"/>
    <property type="match status" value="2"/>
</dbReference>
<dbReference type="PANTHER" id="PTHR47197">
    <property type="entry name" value="PROTEIN NIRF"/>
    <property type="match status" value="1"/>
</dbReference>
<evidence type="ECO:0000256" key="1">
    <source>
        <dbReference type="SAM" id="SignalP"/>
    </source>
</evidence>
<reference evidence="2 3" key="1">
    <citation type="submission" date="2014-10" db="EMBL/GenBank/DDBJ databases">
        <title>Draft genome sequence of Actinoplanes utahensis NRRL 12052.</title>
        <authorList>
            <person name="Velasco-Bucheli B."/>
            <person name="del Cerro C."/>
            <person name="Hormigo D."/>
            <person name="Garcia J.L."/>
            <person name="Acebal C."/>
            <person name="Arroyo M."/>
            <person name="de la Mata I."/>
        </authorList>
    </citation>
    <scope>NUCLEOTIDE SEQUENCE [LARGE SCALE GENOMIC DNA]</scope>
    <source>
        <strain evidence="2 3">NRRL 12052</strain>
    </source>
</reference>
<proteinExistence type="predicted"/>
<dbReference type="InterPro" id="IPR011044">
    <property type="entry name" value="Quino_amine_DH_bsu"/>
</dbReference>
<sequence length="539" mass="54248">MFLRLAAALAGITTASLLSVTPAAAATTPVPTSATTLTAPTAMAAANGRLFVSDGNSVVVLGTDGVTVKTLTGMFGARDIVVSAAGDRAFVALSQAGAIAVLDTAGLTEVARWTTSPCPAHLAFAGARLFYGFGCDGGGGTGLGSVDAASGADPQTVAGTDFYKAPLLAGGGDILAVAVPGLSPAKVRTYRVEGSAVTPLGSAEVGSNLGGIAVSRDGARVATAAGAPYHLSQFTAATMAPAGTFDTGPYPVSVAYSHDGTRLGGGVSAHGAGNVTAFDLSTGGSVLSGNAHPKPAYNQPEPVKGTLTWSGDDSRLYTLLEENDNGNRRYWLAAGFGTVPVPAATTTRLTLTAPAKFGDKVRATATVAGRPGAPVRFVRTGPGATVTVTARTNAGGTATVLLAAPSGGKVTAYYDGNDTSAPSSASAVFKTLTRTAIILSGQYRTVQKVAYFRKKSDVLAKVTLAAPVAGRKVTLRLQRKNGTAWPTVQTKTFTLPNSGVDYFTLVEASKGVQFRFAVAFAGDAYGKPSSATSGALVVK</sequence>
<accession>A0A0A6ULC7</accession>
<dbReference type="InterPro" id="IPR015943">
    <property type="entry name" value="WD40/YVTN_repeat-like_dom_sf"/>
</dbReference>
<dbReference type="STRING" id="1869.MB27_20720"/>
<feature type="signal peptide" evidence="1">
    <location>
        <begin position="1"/>
        <end position="25"/>
    </location>
</feature>
<dbReference type="SUPFAM" id="SSF50969">
    <property type="entry name" value="YVTN repeat-like/Quinoprotein amine dehydrogenase"/>
    <property type="match status" value="1"/>
</dbReference>
<keyword evidence="1" id="KW-0732">Signal</keyword>
<dbReference type="InterPro" id="IPR051200">
    <property type="entry name" value="Host-pathogen_enzymatic-act"/>
</dbReference>
<evidence type="ECO:0008006" key="4">
    <source>
        <dbReference type="Google" id="ProtNLM"/>
    </source>
</evidence>
<comment type="caution">
    <text evidence="2">The sequence shown here is derived from an EMBL/GenBank/DDBJ whole genome shotgun (WGS) entry which is preliminary data.</text>
</comment>
<dbReference type="AlphaFoldDB" id="A0A0A6ULC7"/>
<dbReference type="EMBL" id="JRTT01000023">
    <property type="protein sequence ID" value="KHD75853.1"/>
    <property type="molecule type" value="Genomic_DNA"/>
</dbReference>
<feature type="chain" id="PRO_5002021787" description="Ig-like domain repeat protein" evidence="1">
    <location>
        <begin position="26"/>
        <end position="539"/>
    </location>
</feature>
<gene>
    <name evidence="2" type="ORF">MB27_20720</name>
</gene>
<name>A0A0A6ULC7_ACTUT</name>
<dbReference type="Proteomes" id="UP000054537">
    <property type="component" value="Unassembled WGS sequence"/>
</dbReference>
<keyword evidence="3" id="KW-1185">Reference proteome</keyword>
<organism evidence="2 3">
    <name type="scientific">Actinoplanes utahensis</name>
    <dbReference type="NCBI Taxonomy" id="1869"/>
    <lineage>
        <taxon>Bacteria</taxon>
        <taxon>Bacillati</taxon>
        <taxon>Actinomycetota</taxon>
        <taxon>Actinomycetes</taxon>
        <taxon>Micromonosporales</taxon>
        <taxon>Micromonosporaceae</taxon>
        <taxon>Actinoplanes</taxon>
    </lineage>
</organism>
<evidence type="ECO:0000313" key="3">
    <source>
        <dbReference type="Proteomes" id="UP000054537"/>
    </source>
</evidence>